<dbReference type="Pfam" id="PF00383">
    <property type="entry name" value="dCMP_cyt_deam_1"/>
    <property type="match status" value="2"/>
</dbReference>
<feature type="domain" description="CMP/dCMP-type deaminase" evidence="1">
    <location>
        <begin position="225"/>
        <end position="340"/>
    </location>
</feature>
<sequence>MATVDNSLAATAVAPTPEAVEIMKRPSSLEQENYNPFMHAACSSAMAGITLKHGGPFGACIVKNGVMVAVAHNMVLCNLDPSCHAEMTCIRAACKALGTHDLSCCELYTTCEPCPMCWGAANWARLKKIHIGATRTTAAKYGFDDEFFYQQIDLPHHERAIKHMMSVNKEDCKKVFEESNTYKRRMKSGRGLMAKIYESLFEEDEAKVEVKDAKNEDGTDHLHELAHGDFMKAAVEAAEEGQRLGESKEREPFGAVVVKDGKVLASAYNTVLKDGDPTATAEVNAIRKACKALGTYKLDGCALYTTTEPDPMSLGCIYWARISELHIGVSQKLAAAFGFEDGLLHYKELECNPEERCIETAYDVMHDECERVFQQWQAGQGTIY</sequence>
<dbReference type="AlphaFoldDB" id="A0A0G4GIJ4"/>
<dbReference type="EMBL" id="CDMZ01001235">
    <property type="protein sequence ID" value="CEM29415.1"/>
    <property type="molecule type" value="Genomic_DNA"/>
</dbReference>
<dbReference type="InterPro" id="IPR016193">
    <property type="entry name" value="Cytidine_deaminase-like"/>
</dbReference>
<dbReference type="SUPFAM" id="SSF53927">
    <property type="entry name" value="Cytidine deaminase-like"/>
    <property type="match status" value="2"/>
</dbReference>
<dbReference type="PANTHER" id="PTHR11079:SF161">
    <property type="entry name" value="CMP_DCMP-TYPE DEAMINASE DOMAIN-CONTAINING PROTEIN"/>
    <property type="match status" value="1"/>
</dbReference>
<evidence type="ECO:0000259" key="1">
    <source>
        <dbReference type="PROSITE" id="PS51747"/>
    </source>
</evidence>
<feature type="domain" description="CMP/dCMP-type deaminase" evidence="1">
    <location>
        <begin position="32"/>
        <end position="146"/>
    </location>
</feature>
<accession>A0A0G4GIJ4</accession>
<protein>
    <recommendedName>
        <fullName evidence="1">CMP/dCMP-type deaminase domain-containing protein</fullName>
    </recommendedName>
</protein>
<proteinExistence type="predicted"/>
<dbReference type="InterPro" id="IPR002125">
    <property type="entry name" value="CMP_dCMP_dom"/>
</dbReference>
<dbReference type="GO" id="GO:0047974">
    <property type="term" value="F:guanosine deaminase activity"/>
    <property type="evidence" value="ECO:0007669"/>
    <property type="project" value="TreeGrafter"/>
</dbReference>
<reference evidence="2" key="1">
    <citation type="submission" date="2014-11" db="EMBL/GenBank/DDBJ databases">
        <authorList>
            <person name="Otto D Thomas"/>
            <person name="Naeem Raeece"/>
        </authorList>
    </citation>
    <scope>NUCLEOTIDE SEQUENCE</scope>
</reference>
<dbReference type="Gene3D" id="3.40.140.10">
    <property type="entry name" value="Cytidine Deaminase, domain 2"/>
    <property type="match status" value="2"/>
</dbReference>
<gene>
    <name evidence="2" type="ORF">Cvel_21991</name>
</gene>
<dbReference type="PROSITE" id="PS51747">
    <property type="entry name" value="CYT_DCMP_DEAMINASES_2"/>
    <property type="match status" value="2"/>
</dbReference>
<dbReference type="GO" id="GO:0006152">
    <property type="term" value="P:purine nucleoside catabolic process"/>
    <property type="evidence" value="ECO:0007669"/>
    <property type="project" value="TreeGrafter"/>
</dbReference>
<dbReference type="VEuPathDB" id="CryptoDB:Cvel_21991"/>
<name>A0A0G4GIJ4_9ALVE</name>
<dbReference type="PANTHER" id="PTHR11079">
    <property type="entry name" value="CYTOSINE DEAMINASE FAMILY MEMBER"/>
    <property type="match status" value="1"/>
</dbReference>
<evidence type="ECO:0000313" key="2">
    <source>
        <dbReference type="EMBL" id="CEM29415.1"/>
    </source>
</evidence>
<organism evidence="2">
    <name type="scientific">Chromera velia CCMP2878</name>
    <dbReference type="NCBI Taxonomy" id="1169474"/>
    <lineage>
        <taxon>Eukaryota</taxon>
        <taxon>Sar</taxon>
        <taxon>Alveolata</taxon>
        <taxon>Colpodellida</taxon>
        <taxon>Chromeraceae</taxon>
        <taxon>Chromera</taxon>
    </lineage>
</organism>
<dbReference type="CDD" id="cd01285">
    <property type="entry name" value="nucleoside_deaminase"/>
    <property type="match status" value="2"/>
</dbReference>